<dbReference type="RefSeq" id="WP_037941194.1">
    <property type="nucleotide sequence ID" value="NZ_JBFADL010000096.1"/>
</dbReference>
<dbReference type="Proteomes" id="UP000028341">
    <property type="component" value="Unassembled WGS sequence"/>
</dbReference>
<reference evidence="2 3" key="1">
    <citation type="submission" date="2014-02" db="EMBL/GenBank/DDBJ databases">
        <title>The genome announcement of Streptomyces toyocaensis NRRL15009.</title>
        <authorList>
            <person name="Hong H.-J."/>
            <person name="Kwun M.J."/>
        </authorList>
    </citation>
    <scope>NUCLEOTIDE SEQUENCE [LARGE SCALE GENOMIC DNA]</scope>
    <source>
        <strain evidence="2 3">NRRL 15009</strain>
    </source>
</reference>
<keyword evidence="3" id="KW-1185">Reference proteome</keyword>
<accession>A0A081XHG4</accession>
<comment type="caution">
    <text evidence="2">The sequence shown here is derived from an EMBL/GenBank/DDBJ whole genome shotgun (WGS) entry which is preliminary data.</text>
</comment>
<dbReference type="AlphaFoldDB" id="A0A081XHG4"/>
<dbReference type="OrthoDB" id="52928at2"/>
<feature type="region of interest" description="Disordered" evidence="1">
    <location>
        <begin position="1"/>
        <end position="30"/>
    </location>
</feature>
<protein>
    <submittedName>
        <fullName evidence="2">Uncharacterized protein</fullName>
    </submittedName>
</protein>
<evidence type="ECO:0000313" key="2">
    <source>
        <dbReference type="EMBL" id="KES02987.1"/>
    </source>
</evidence>
<name>A0A081XHG4_STRTO</name>
<gene>
    <name evidence="2" type="ORF">BU52_32890</name>
</gene>
<evidence type="ECO:0000256" key="1">
    <source>
        <dbReference type="SAM" id="MobiDB-lite"/>
    </source>
</evidence>
<sequence length="69" mass="7410">MEIPSSEQAEENVSETNTLPGEAVHQPIEDRPRRLDVMAVLDDGVVARPELTIAVLATQAGAEASDQLK</sequence>
<organism evidence="2 3">
    <name type="scientific">Streptomyces toyocaensis</name>
    <dbReference type="NCBI Taxonomy" id="55952"/>
    <lineage>
        <taxon>Bacteria</taxon>
        <taxon>Bacillati</taxon>
        <taxon>Actinomycetota</taxon>
        <taxon>Actinomycetes</taxon>
        <taxon>Kitasatosporales</taxon>
        <taxon>Streptomycetaceae</taxon>
        <taxon>Streptomyces</taxon>
    </lineage>
</organism>
<evidence type="ECO:0000313" key="3">
    <source>
        <dbReference type="Proteomes" id="UP000028341"/>
    </source>
</evidence>
<proteinExistence type="predicted"/>
<dbReference type="EMBL" id="JFCB01000056">
    <property type="protein sequence ID" value="KES02987.1"/>
    <property type="molecule type" value="Genomic_DNA"/>
</dbReference>